<evidence type="ECO:0000256" key="1">
    <source>
        <dbReference type="SAM" id="MobiDB-lite"/>
    </source>
</evidence>
<evidence type="ECO:0000313" key="4">
    <source>
        <dbReference type="Proteomes" id="UP001595988"/>
    </source>
</evidence>
<keyword evidence="4" id="KW-1185">Reference proteome</keyword>
<dbReference type="EMBL" id="JBHSFT010000050">
    <property type="protein sequence ID" value="MFC4664809.1"/>
    <property type="molecule type" value="Genomic_DNA"/>
</dbReference>
<dbReference type="Pfam" id="PF07454">
    <property type="entry name" value="SpoIIP"/>
    <property type="match status" value="1"/>
</dbReference>
<comment type="caution">
    <text evidence="3">The sequence shown here is derived from an EMBL/GenBank/DDBJ whole genome shotgun (WGS) entry which is preliminary data.</text>
</comment>
<keyword evidence="2" id="KW-0812">Transmembrane</keyword>
<feature type="compositionally biased region" description="Acidic residues" evidence="1">
    <location>
        <begin position="151"/>
        <end position="172"/>
    </location>
</feature>
<keyword evidence="2" id="KW-1133">Transmembrane helix</keyword>
<proteinExistence type="predicted"/>
<evidence type="ECO:0000313" key="3">
    <source>
        <dbReference type="EMBL" id="MFC4664809.1"/>
    </source>
</evidence>
<keyword evidence="2" id="KW-0472">Membrane</keyword>
<accession>A0ABV9K4I5</accession>
<name>A0ABV9K4I5_9BACI</name>
<dbReference type="SUPFAM" id="SSF53187">
    <property type="entry name" value="Zn-dependent exopeptidases"/>
    <property type="match status" value="1"/>
</dbReference>
<dbReference type="RefSeq" id="WP_193064679.1">
    <property type="nucleotide sequence ID" value="NZ_JBHSFT010000050.1"/>
</dbReference>
<feature type="transmembrane region" description="Helical" evidence="2">
    <location>
        <begin position="20"/>
        <end position="41"/>
    </location>
</feature>
<dbReference type="InterPro" id="IPR010897">
    <property type="entry name" value="Spore_II_P"/>
</dbReference>
<dbReference type="Proteomes" id="UP001595988">
    <property type="component" value="Unassembled WGS sequence"/>
</dbReference>
<feature type="region of interest" description="Disordered" evidence="1">
    <location>
        <begin position="149"/>
        <end position="179"/>
    </location>
</feature>
<gene>
    <name evidence="3" type="ORF">ACFO3P_21750</name>
</gene>
<reference evidence="4" key="1">
    <citation type="journal article" date="2019" name="Int. J. Syst. Evol. Microbiol.">
        <title>The Global Catalogue of Microorganisms (GCM) 10K type strain sequencing project: providing services to taxonomists for standard genome sequencing and annotation.</title>
        <authorList>
            <consortium name="The Broad Institute Genomics Platform"/>
            <consortium name="The Broad Institute Genome Sequencing Center for Infectious Disease"/>
            <person name="Wu L."/>
            <person name="Ma J."/>
        </authorList>
    </citation>
    <scope>NUCLEOTIDE SEQUENCE [LARGE SCALE GENOMIC DNA]</scope>
    <source>
        <strain evidence="4">CCUG 37257</strain>
    </source>
</reference>
<dbReference type="NCBIfam" id="TIGR02867">
    <property type="entry name" value="spore_II_P"/>
    <property type="match status" value="1"/>
</dbReference>
<organism evidence="3 4">
    <name type="scientific">Oceanobacillus aidingensis</name>
    <dbReference type="NCBI Taxonomy" id="645964"/>
    <lineage>
        <taxon>Bacteria</taxon>
        <taxon>Bacillati</taxon>
        <taxon>Bacillota</taxon>
        <taxon>Bacilli</taxon>
        <taxon>Bacillales</taxon>
        <taxon>Bacillaceae</taxon>
        <taxon>Oceanobacillus</taxon>
    </lineage>
</organism>
<evidence type="ECO:0000256" key="2">
    <source>
        <dbReference type="SAM" id="Phobius"/>
    </source>
</evidence>
<protein>
    <submittedName>
        <fullName evidence="3">Stage II sporulation protein P</fullName>
    </submittedName>
</protein>
<sequence length="394" mass="44737">MKKNNWSKMVQTFSRRSGLYIIFFVSIFLLISILTAVQPAYRFSSDTLSNWTKEMDSAIFYHLITMENRAYKQSFPEGEAEIPQLSGVFLELTSNVKPTDPRSFFGNEIPGFSIFDNQLLMASENDFTHFPIESNPPLEEVLREREAVLTGEDEEETGDAEETEEETEETESEQTTGDRDVVFIYNTHNRESFLPHLPDETDPNSAMHGEINITNVSDRLAEGLKRKGIGTQVDNTDFGELLNERGMGYHQSYEVSRDIVAEAVAGNQEIQYMFDLHRDALRRDKTTQTIEGEDYAKILFVIGTGHPDYERNLKVATELHGLMEEEYPGLSRGVFQKDGSSGNGVYNQDMAENALLIEFGGVDNTMDELYRSADALAEVFSDYYWDAEAVQSDE</sequence>